<dbReference type="PROSITE" id="PS00636">
    <property type="entry name" value="DNAJ_1"/>
    <property type="match status" value="1"/>
</dbReference>
<dbReference type="FunFam" id="1.10.287.110:FF:000041">
    <property type="entry name" value="Chaperone protein DNAj, putative"/>
    <property type="match status" value="1"/>
</dbReference>
<dbReference type="CDD" id="cd10719">
    <property type="entry name" value="DnaJ_zf"/>
    <property type="match status" value="1"/>
</dbReference>
<dbReference type="CDD" id="cd06257">
    <property type="entry name" value="DnaJ"/>
    <property type="match status" value="1"/>
</dbReference>
<dbReference type="PROSITE" id="PS50076">
    <property type="entry name" value="DNAJ_2"/>
    <property type="match status" value="1"/>
</dbReference>
<dbReference type="InterPro" id="IPR044713">
    <property type="entry name" value="DNJA1/2-like"/>
</dbReference>
<comment type="caution">
    <text evidence="9">The sequence shown here is derived from an EMBL/GenBank/DDBJ whole genome shotgun (WGS) entry which is preliminary data.</text>
</comment>
<keyword evidence="3 5" id="KW-0863">Zinc-finger</keyword>
<keyword evidence="1 5" id="KW-0479">Metal-binding</keyword>
<evidence type="ECO:0000256" key="1">
    <source>
        <dbReference type="ARBA" id="ARBA00022723"/>
    </source>
</evidence>
<dbReference type="HAMAP" id="MF_01152">
    <property type="entry name" value="DnaJ"/>
    <property type="match status" value="1"/>
</dbReference>
<dbReference type="Pfam" id="PF00684">
    <property type="entry name" value="DnaJ_CXXCXGXG"/>
    <property type="match status" value="1"/>
</dbReference>
<dbReference type="PROSITE" id="PS51188">
    <property type="entry name" value="ZF_CR"/>
    <property type="match status" value="1"/>
</dbReference>
<dbReference type="SUPFAM" id="SSF46565">
    <property type="entry name" value="Chaperone J-domain"/>
    <property type="match status" value="1"/>
</dbReference>
<evidence type="ECO:0000256" key="5">
    <source>
        <dbReference type="PROSITE-ProRule" id="PRU00546"/>
    </source>
</evidence>
<evidence type="ECO:0000313" key="10">
    <source>
        <dbReference type="Proteomes" id="UP000193986"/>
    </source>
</evidence>
<dbReference type="Gene3D" id="2.60.260.20">
    <property type="entry name" value="Urease metallochaperone UreE, N-terminal domain"/>
    <property type="match status" value="2"/>
</dbReference>
<feature type="zinc finger region" description="CR-type" evidence="5">
    <location>
        <begin position="137"/>
        <end position="222"/>
    </location>
</feature>
<dbReference type="EMBL" id="MCFC01000009">
    <property type="protein sequence ID" value="ORY32569.1"/>
    <property type="molecule type" value="Genomic_DNA"/>
</dbReference>
<dbReference type="OrthoDB" id="550424at2759"/>
<feature type="region of interest" description="Disordered" evidence="6">
    <location>
        <begin position="57"/>
        <end position="85"/>
    </location>
</feature>
<evidence type="ECO:0000256" key="2">
    <source>
        <dbReference type="ARBA" id="ARBA00022737"/>
    </source>
</evidence>
<evidence type="ECO:0000313" key="9">
    <source>
        <dbReference type="EMBL" id="ORY32569.1"/>
    </source>
</evidence>
<dbReference type="Gene3D" id="1.10.287.110">
    <property type="entry name" value="DnaJ domain"/>
    <property type="match status" value="1"/>
</dbReference>
<feature type="domain" description="CR-type" evidence="8">
    <location>
        <begin position="137"/>
        <end position="222"/>
    </location>
</feature>
<keyword evidence="4 5" id="KW-0862">Zinc</keyword>
<dbReference type="GO" id="GO:0030544">
    <property type="term" value="F:Hsp70 protein binding"/>
    <property type="evidence" value="ECO:0007669"/>
    <property type="project" value="InterPro"/>
</dbReference>
<dbReference type="Pfam" id="PF00226">
    <property type="entry name" value="DnaJ"/>
    <property type="match status" value="1"/>
</dbReference>
<feature type="domain" description="J" evidence="7">
    <location>
        <begin position="6"/>
        <end position="71"/>
    </location>
</feature>
<evidence type="ECO:0000259" key="7">
    <source>
        <dbReference type="PROSITE" id="PS50076"/>
    </source>
</evidence>
<dbReference type="PRINTS" id="PR00625">
    <property type="entry name" value="JDOMAIN"/>
</dbReference>
<dbReference type="InParanoid" id="A0A1Y2BCM6"/>
<evidence type="ECO:0000256" key="3">
    <source>
        <dbReference type="ARBA" id="ARBA00022771"/>
    </source>
</evidence>
<dbReference type="FunCoup" id="A0A1Y2BCM6">
    <property type="interactions" value="332"/>
</dbReference>
<proteinExistence type="inferred from homology"/>
<dbReference type="PANTHER" id="PTHR43888">
    <property type="entry name" value="DNAJ-LIKE-2, ISOFORM A-RELATED"/>
    <property type="match status" value="1"/>
</dbReference>
<dbReference type="InterPro" id="IPR001623">
    <property type="entry name" value="DnaJ_domain"/>
</dbReference>
<dbReference type="Pfam" id="PF01556">
    <property type="entry name" value="DnaJ_C"/>
    <property type="match status" value="1"/>
</dbReference>
<dbReference type="GO" id="GO:0006457">
    <property type="term" value="P:protein folding"/>
    <property type="evidence" value="ECO:0007669"/>
    <property type="project" value="InterPro"/>
</dbReference>
<dbReference type="InterPro" id="IPR036869">
    <property type="entry name" value="J_dom_sf"/>
</dbReference>
<dbReference type="InterPro" id="IPR018253">
    <property type="entry name" value="DnaJ_domain_CS"/>
</dbReference>
<protein>
    <submittedName>
        <fullName evidence="9">Chaperone regulator</fullName>
    </submittedName>
</protein>
<dbReference type="FunFam" id="2.10.230.10:FF:000001">
    <property type="entry name" value="DnaJ subfamily A member 2"/>
    <property type="match status" value="1"/>
</dbReference>
<gene>
    <name evidence="9" type="ORF">BCR39DRAFT_522907</name>
</gene>
<sequence length="369" mass="40647">MVADTSYYDLLEVSIDATEIEIKKAYKRKAMQHHPDKNPDDPLAHETFQKIGQAYETLSNPDDRASYDQYGPGGPPRGGYSGEPDMDDLFEAMFGGGFGFGGASFDMGGGGPSRQKPSRGKDTVVEYPISLEEVFKGKRVVVGLERDRICGHCKGSGARNGAKPLECQTCKGAGSVIADRHLGPGLVGKMKVPCPDCDGEGTRLREKERCKKCKGKKVVREKKRVEFQIEPGTEDGERIALRGEGDEAPDIPPGDVIFHIQHKSHSVFRPNSSSPSDLSVSVTIRLSEALLGFNRVLFTHLDGRGIRIESKRGERVIQQSQVCIIRGEGLPRRGKKERGDLWVKFNVEMPGESWASRQDPDVSLFTCRL</sequence>
<dbReference type="GO" id="GO:0005524">
    <property type="term" value="F:ATP binding"/>
    <property type="evidence" value="ECO:0007669"/>
    <property type="project" value="InterPro"/>
</dbReference>
<dbReference type="GO" id="GO:0009408">
    <property type="term" value="P:response to heat"/>
    <property type="evidence" value="ECO:0007669"/>
    <property type="project" value="InterPro"/>
</dbReference>
<organism evidence="9 10">
    <name type="scientific">Naematelia encephala</name>
    <dbReference type="NCBI Taxonomy" id="71784"/>
    <lineage>
        <taxon>Eukaryota</taxon>
        <taxon>Fungi</taxon>
        <taxon>Dikarya</taxon>
        <taxon>Basidiomycota</taxon>
        <taxon>Agaricomycotina</taxon>
        <taxon>Tremellomycetes</taxon>
        <taxon>Tremellales</taxon>
        <taxon>Naemateliaceae</taxon>
        <taxon>Naematelia</taxon>
    </lineage>
</organism>
<dbReference type="GO" id="GO:0008270">
    <property type="term" value="F:zinc ion binding"/>
    <property type="evidence" value="ECO:0007669"/>
    <property type="project" value="UniProtKB-KW"/>
</dbReference>
<evidence type="ECO:0000256" key="4">
    <source>
        <dbReference type="ARBA" id="ARBA00022833"/>
    </source>
</evidence>
<dbReference type="SUPFAM" id="SSF49493">
    <property type="entry name" value="HSP40/DnaJ peptide-binding domain"/>
    <property type="match status" value="2"/>
</dbReference>
<dbReference type="InterPro" id="IPR002939">
    <property type="entry name" value="DnaJ_C"/>
</dbReference>
<keyword evidence="2" id="KW-0677">Repeat</keyword>
<reference evidence="9 10" key="1">
    <citation type="submission" date="2016-07" db="EMBL/GenBank/DDBJ databases">
        <title>Pervasive Adenine N6-methylation of Active Genes in Fungi.</title>
        <authorList>
            <consortium name="DOE Joint Genome Institute"/>
            <person name="Mondo S.J."/>
            <person name="Dannebaum R.O."/>
            <person name="Kuo R.C."/>
            <person name="Labutti K."/>
            <person name="Haridas S."/>
            <person name="Kuo A."/>
            <person name="Salamov A."/>
            <person name="Ahrendt S.R."/>
            <person name="Lipzen A."/>
            <person name="Sullivan W."/>
            <person name="Andreopoulos W.B."/>
            <person name="Clum A."/>
            <person name="Lindquist E."/>
            <person name="Daum C."/>
            <person name="Ramamoorthy G.K."/>
            <person name="Gryganskyi A."/>
            <person name="Culley D."/>
            <person name="Magnuson J.K."/>
            <person name="James T.Y."/>
            <person name="O'Malley M.A."/>
            <person name="Stajich J.E."/>
            <person name="Spatafora J.W."/>
            <person name="Visel A."/>
            <person name="Grigoriev I.V."/>
        </authorList>
    </citation>
    <scope>NUCLEOTIDE SEQUENCE [LARGE SCALE GENOMIC DNA]</scope>
    <source>
        <strain evidence="9 10">68-887.2</strain>
    </source>
</reference>
<dbReference type="InterPro" id="IPR036410">
    <property type="entry name" value="HSP_DnaJ_Cys-rich_dom_sf"/>
</dbReference>
<dbReference type="SMART" id="SM00271">
    <property type="entry name" value="DnaJ"/>
    <property type="match status" value="1"/>
</dbReference>
<dbReference type="Gene3D" id="2.10.230.10">
    <property type="entry name" value="Heat shock protein DnaJ, cysteine-rich domain"/>
    <property type="match status" value="1"/>
</dbReference>
<dbReference type="STRING" id="71784.A0A1Y2BCM6"/>
<dbReference type="CDD" id="cd10747">
    <property type="entry name" value="DnaJ_C"/>
    <property type="match status" value="1"/>
</dbReference>
<evidence type="ECO:0000259" key="8">
    <source>
        <dbReference type="PROSITE" id="PS51188"/>
    </source>
</evidence>
<dbReference type="FunFam" id="2.60.260.20:FF:000003">
    <property type="entry name" value="DnaJ subfamily A member 2"/>
    <property type="match status" value="1"/>
</dbReference>
<dbReference type="Proteomes" id="UP000193986">
    <property type="component" value="Unassembled WGS sequence"/>
</dbReference>
<dbReference type="InterPro" id="IPR008971">
    <property type="entry name" value="HSP40/DnaJ_pept-bd"/>
</dbReference>
<dbReference type="InterPro" id="IPR001305">
    <property type="entry name" value="HSP_DnaJ_Cys-rich_dom"/>
</dbReference>
<evidence type="ECO:0000256" key="6">
    <source>
        <dbReference type="SAM" id="MobiDB-lite"/>
    </source>
</evidence>
<dbReference type="InterPro" id="IPR012724">
    <property type="entry name" value="DnaJ"/>
</dbReference>
<dbReference type="GO" id="GO:0051082">
    <property type="term" value="F:unfolded protein binding"/>
    <property type="evidence" value="ECO:0007669"/>
    <property type="project" value="InterPro"/>
</dbReference>
<dbReference type="SUPFAM" id="SSF57938">
    <property type="entry name" value="DnaJ/Hsp40 cysteine-rich domain"/>
    <property type="match status" value="1"/>
</dbReference>
<keyword evidence="10" id="KW-1185">Reference proteome</keyword>
<accession>A0A1Y2BCM6</accession>
<name>A0A1Y2BCM6_9TREE</name>
<dbReference type="AlphaFoldDB" id="A0A1Y2BCM6"/>